<dbReference type="AlphaFoldDB" id="A0A2I2KSA8"/>
<name>A0A2I2KSA8_9ACTN</name>
<feature type="region of interest" description="Disordered" evidence="1">
    <location>
        <begin position="58"/>
        <end position="84"/>
    </location>
</feature>
<sequence>MVKSKMHGAGHYSGDWLLRPSPDSRTGAAYDSAAGKQLARVGAAARQRRGLTSFMLSAGHTGDLSSRGTTCPLMTIPPRRRPRP</sequence>
<evidence type="ECO:0000313" key="2">
    <source>
        <dbReference type="EMBL" id="SNQ48558.1"/>
    </source>
</evidence>
<reference evidence="2 3" key="1">
    <citation type="submission" date="2017-06" db="EMBL/GenBank/DDBJ databases">
        <authorList>
            <person name="Kim H.J."/>
            <person name="Triplett B.A."/>
        </authorList>
    </citation>
    <scope>NUCLEOTIDE SEQUENCE [LARGE SCALE GENOMIC DNA]</scope>
    <source>
        <strain evidence="2">FRACA_ARgP5</strain>
    </source>
</reference>
<organism evidence="2 3">
    <name type="scientific">Frankia canadensis</name>
    <dbReference type="NCBI Taxonomy" id="1836972"/>
    <lineage>
        <taxon>Bacteria</taxon>
        <taxon>Bacillati</taxon>
        <taxon>Actinomycetota</taxon>
        <taxon>Actinomycetes</taxon>
        <taxon>Frankiales</taxon>
        <taxon>Frankiaceae</taxon>
        <taxon>Frankia</taxon>
    </lineage>
</organism>
<gene>
    <name evidence="2" type="ORF">FRACA_260011</name>
</gene>
<dbReference type="Proteomes" id="UP000234331">
    <property type="component" value="Unassembled WGS sequence"/>
</dbReference>
<evidence type="ECO:0000313" key="3">
    <source>
        <dbReference type="Proteomes" id="UP000234331"/>
    </source>
</evidence>
<dbReference type="EMBL" id="FZMO01000179">
    <property type="protein sequence ID" value="SNQ48558.1"/>
    <property type="molecule type" value="Genomic_DNA"/>
</dbReference>
<evidence type="ECO:0000256" key="1">
    <source>
        <dbReference type="SAM" id="MobiDB-lite"/>
    </source>
</evidence>
<keyword evidence="3" id="KW-1185">Reference proteome</keyword>
<feature type="region of interest" description="Disordered" evidence="1">
    <location>
        <begin position="1"/>
        <end position="29"/>
    </location>
</feature>
<accession>A0A2I2KSA8</accession>
<proteinExistence type="predicted"/>
<protein>
    <submittedName>
        <fullName evidence="2">Uncharacterized protein</fullName>
    </submittedName>
</protein>